<dbReference type="RefSeq" id="XP_068346150.1">
    <property type="nucleotide sequence ID" value="XM_068513351.1"/>
</dbReference>
<dbReference type="Proteomes" id="UP000179807">
    <property type="component" value="Unassembled WGS sequence"/>
</dbReference>
<evidence type="ECO:0000313" key="3">
    <source>
        <dbReference type="Proteomes" id="UP000179807"/>
    </source>
</evidence>
<reference evidence="2" key="1">
    <citation type="submission" date="2016-10" db="EMBL/GenBank/DDBJ databases">
        <authorList>
            <person name="Benchimol M."/>
            <person name="Almeida L.G."/>
            <person name="Vasconcelos A.T."/>
            <person name="Perreira-Neves A."/>
            <person name="Rosa I.A."/>
            <person name="Tasca T."/>
            <person name="Bogo M.R."/>
            <person name="de Souza W."/>
        </authorList>
    </citation>
    <scope>NUCLEOTIDE SEQUENCE [LARGE SCALE GENOMIC DNA]</scope>
    <source>
        <strain evidence="2">K</strain>
    </source>
</reference>
<evidence type="ECO:0008006" key="4">
    <source>
        <dbReference type="Google" id="ProtNLM"/>
    </source>
</evidence>
<dbReference type="Gene3D" id="3.80.10.10">
    <property type="entry name" value="Ribonuclease Inhibitor"/>
    <property type="match status" value="1"/>
</dbReference>
<keyword evidence="3" id="KW-1185">Reference proteome</keyword>
<name>A0A1J4J6F6_9EUKA</name>
<protein>
    <recommendedName>
        <fullName evidence="4">NTF2 domain-containing protein</fullName>
    </recommendedName>
</protein>
<dbReference type="VEuPathDB" id="TrichDB:TRFO_40689"/>
<evidence type="ECO:0000313" key="2">
    <source>
        <dbReference type="EMBL" id="OHS93013.1"/>
    </source>
</evidence>
<accession>A0A1J4J6F6</accession>
<dbReference type="InterPro" id="IPR032675">
    <property type="entry name" value="LRR_dom_sf"/>
</dbReference>
<gene>
    <name evidence="2" type="ORF">TRFO_40689</name>
</gene>
<sequence length="443" mass="51043">MYGYNNNQFASNNYYNNNFNNFNNNNNNNYNNNQNAPNWSKLNPNSWVFGPKGISNQSLDSVLPRFFNMKYNYTPNIYRYGILDNNYPIYTLNTKVKSNKKPNEISRDLLDCSGKELDGQDLIVMKVDKNVHFIYDLIMNDTRSPTFLSQVYSKGVLNLSNLQTRFPELLRYINTNDRNHHGIDFILFLMACYCVENKHNVQVINISNNNLTSVRAFKTLKLLFPSLATIVAEGNNLDGKNFEKIKQSGVVIQVSIGGYNKPLPDFSKCKKHNPYLADENEMSPPNLIQPEIEPIVPLEINPNDFPANPFLISFLQQAKTRLDSIESFFSPSSTMSVTTESGTQLMFYTQFNRNIIRGQNNFASGPENIKNLHILIFGTAWNFAVSRMQYHELMANLYVMVLHGSFLDRNQILIGFDLSLMIARNADTFWITNEQIHFRSLER</sequence>
<comment type="caution">
    <text evidence="2">The sequence shown here is derived from an EMBL/GenBank/DDBJ whole genome shotgun (WGS) entry which is preliminary data.</text>
</comment>
<proteinExistence type="predicted"/>
<evidence type="ECO:0000256" key="1">
    <source>
        <dbReference type="SAM" id="MobiDB-lite"/>
    </source>
</evidence>
<dbReference type="SUPFAM" id="SSF54427">
    <property type="entry name" value="NTF2-like"/>
    <property type="match status" value="1"/>
</dbReference>
<dbReference type="AlphaFoldDB" id="A0A1J4J6F6"/>
<dbReference type="GeneID" id="94848055"/>
<feature type="region of interest" description="Disordered" evidence="1">
    <location>
        <begin position="15"/>
        <end position="37"/>
    </location>
</feature>
<dbReference type="EMBL" id="MLAK01001444">
    <property type="protein sequence ID" value="OHS93013.1"/>
    <property type="molecule type" value="Genomic_DNA"/>
</dbReference>
<dbReference type="InterPro" id="IPR032710">
    <property type="entry name" value="NTF2-like_dom_sf"/>
</dbReference>
<organism evidence="2 3">
    <name type="scientific">Tritrichomonas foetus</name>
    <dbReference type="NCBI Taxonomy" id="1144522"/>
    <lineage>
        <taxon>Eukaryota</taxon>
        <taxon>Metamonada</taxon>
        <taxon>Parabasalia</taxon>
        <taxon>Tritrichomonadida</taxon>
        <taxon>Tritrichomonadidae</taxon>
        <taxon>Tritrichomonas</taxon>
    </lineage>
</organism>